<dbReference type="InterPro" id="IPR058792">
    <property type="entry name" value="Beta-barrel_RND_2"/>
</dbReference>
<evidence type="ECO:0000256" key="1">
    <source>
        <dbReference type="ARBA" id="ARBA00009477"/>
    </source>
</evidence>
<dbReference type="GO" id="GO:0046872">
    <property type="term" value="F:metal ion binding"/>
    <property type="evidence" value="ECO:0007669"/>
    <property type="project" value="InterPro"/>
</dbReference>
<dbReference type="GO" id="GO:0060003">
    <property type="term" value="P:copper ion export"/>
    <property type="evidence" value="ECO:0007669"/>
    <property type="project" value="TreeGrafter"/>
</dbReference>
<keyword evidence="3" id="KW-0812">Transmembrane</keyword>
<feature type="domain" description="CusB-like three alpha-helical bundle" evidence="5">
    <location>
        <begin position="225"/>
        <end position="252"/>
    </location>
</feature>
<dbReference type="STRING" id="1817813.A2008_02695"/>
<keyword evidence="3" id="KW-0472">Membrane</keyword>
<dbReference type="SUPFAM" id="SSF111369">
    <property type="entry name" value="HlyD-like secretion proteins"/>
    <property type="match status" value="1"/>
</dbReference>
<feature type="domain" description="CusB-like beta-barrel" evidence="7">
    <location>
        <begin position="291"/>
        <end position="362"/>
    </location>
</feature>
<comment type="similarity">
    <text evidence="1">Belongs to the membrane fusion protein (MFP) (TC 8.A.1) family.</text>
</comment>
<dbReference type="Gene3D" id="2.40.420.20">
    <property type="match status" value="1"/>
</dbReference>
<dbReference type="GO" id="GO:0030313">
    <property type="term" value="C:cell envelope"/>
    <property type="evidence" value="ECO:0007669"/>
    <property type="project" value="TreeGrafter"/>
</dbReference>
<evidence type="ECO:0000313" key="9">
    <source>
        <dbReference type="EMBL" id="OGM07416.1"/>
    </source>
</evidence>
<dbReference type="Proteomes" id="UP000178735">
    <property type="component" value="Unassembled WGS sequence"/>
</dbReference>
<dbReference type="GO" id="GO:0015679">
    <property type="term" value="P:plasma membrane copper ion transport"/>
    <property type="evidence" value="ECO:0007669"/>
    <property type="project" value="TreeGrafter"/>
</dbReference>
<protein>
    <submittedName>
        <fullName evidence="9">Uncharacterized protein</fullName>
    </submittedName>
</protein>
<evidence type="ECO:0000259" key="8">
    <source>
        <dbReference type="Pfam" id="PF25975"/>
    </source>
</evidence>
<gene>
    <name evidence="9" type="ORF">A2008_02695</name>
</gene>
<dbReference type="Pfam" id="PF25919">
    <property type="entry name" value="BSH_CusB"/>
    <property type="match status" value="1"/>
</dbReference>
<dbReference type="AlphaFoldDB" id="A0A1F7WX88"/>
<evidence type="ECO:0000259" key="7">
    <source>
        <dbReference type="Pfam" id="PF25954"/>
    </source>
</evidence>
<feature type="domain" description="CzcB-like C-terminal circularly permuted SH3-like" evidence="8">
    <location>
        <begin position="470"/>
        <end position="529"/>
    </location>
</feature>
<evidence type="ECO:0000313" key="10">
    <source>
        <dbReference type="Proteomes" id="UP000178735"/>
    </source>
</evidence>
<reference evidence="9 10" key="1">
    <citation type="journal article" date="2016" name="Nat. Commun.">
        <title>Thousands of microbial genomes shed light on interconnected biogeochemical processes in an aquifer system.</title>
        <authorList>
            <person name="Anantharaman K."/>
            <person name="Brown C.T."/>
            <person name="Hug L.A."/>
            <person name="Sharon I."/>
            <person name="Castelle C.J."/>
            <person name="Probst A.J."/>
            <person name="Thomas B.C."/>
            <person name="Singh A."/>
            <person name="Wilkins M.J."/>
            <person name="Karaoz U."/>
            <person name="Brodie E.L."/>
            <person name="Williams K.H."/>
            <person name="Hubbard S.S."/>
            <person name="Banfield J.F."/>
        </authorList>
    </citation>
    <scope>NUCLEOTIDE SEQUENCE [LARGE SCALE GENOMIC DNA]</scope>
</reference>
<dbReference type="Pfam" id="PF25975">
    <property type="entry name" value="CzcB_C"/>
    <property type="match status" value="1"/>
</dbReference>
<dbReference type="EMBL" id="MGFH01000045">
    <property type="protein sequence ID" value="OGM07416.1"/>
    <property type="molecule type" value="Genomic_DNA"/>
</dbReference>
<evidence type="ECO:0000259" key="5">
    <source>
        <dbReference type="Pfam" id="PF25869"/>
    </source>
</evidence>
<dbReference type="InterPro" id="IPR058791">
    <property type="entry name" value="3HB_CusB"/>
</dbReference>
<name>A0A1F7WX88_9BACT</name>
<evidence type="ECO:0000256" key="3">
    <source>
        <dbReference type="SAM" id="Phobius"/>
    </source>
</evidence>
<organism evidence="9 10">
    <name type="scientific">Candidatus Wallbacteria bacterium GWC2_49_35</name>
    <dbReference type="NCBI Taxonomy" id="1817813"/>
    <lineage>
        <taxon>Bacteria</taxon>
        <taxon>Candidatus Walliibacteriota</taxon>
    </lineage>
</organism>
<evidence type="ECO:0000259" key="6">
    <source>
        <dbReference type="Pfam" id="PF25919"/>
    </source>
</evidence>
<proteinExistence type="inferred from homology"/>
<feature type="domain" description="Heavy metal binding" evidence="4">
    <location>
        <begin position="429"/>
        <end position="451"/>
    </location>
</feature>
<dbReference type="InterPro" id="IPR045800">
    <property type="entry name" value="HMBD"/>
</dbReference>
<dbReference type="PANTHER" id="PTHR30097">
    <property type="entry name" value="CATION EFFLUX SYSTEM PROTEIN CUSB"/>
    <property type="match status" value="1"/>
</dbReference>
<evidence type="ECO:0000256" key="2">
    <source>
        <dbReference type="ARBA" id="ARBA00022448"/>
    </source>
</evidence>
<accession>A0A1F7WX88</accession>
<sequence>MSENEKPNGEMTFWQKTFFVIEVVNVRLRFILILVLTGFLIGYWDTIMNYYEKYTRPKNVADTVLVSNVEYFCPMHPNVIRDTHGSCPICGMPLSQRHKSESKIELPPDILGRVQLSPYRIALAGVKTAVVDYFPLEKFIEVPGTVEFDERKLARISARIGGRIDKLFVNYTGTTVKQGDSLAKIYSPQLLSTIDELLNISRSNKNIIKTIPGFEEAVKVNQSFAVSARKRLKYLGITDEQINQIERSGKTESNITIVSPIAGIVTKKYVVEGQYVDEGSPIFDVANLVMVWMQAKVYEEDIQYIKIGQQVSIKTSAYPNDFFNGTVAFVDYVVDKNTRTVNVRVDIGNSDLKLKPGMFLTAIIKVPICEIEPFKSASEKREPVHGGTKTIYYCPMHPEVRSDKADAVCAKCGGMKLVPMPVEDKKVIYVCPMHPEVISAEPGKCEKCKAFMDMDLEPRLVSATTGEVLVVPETAVIDTGMKKIVYIERESGIFDAIEVALGSRSGGYYPVISGLKKDDKVVAAGAFLIDAESRLNPIKRK</sequence>
<dbReference type="InterPro" id="IPR058790">
    <property type="entry name" value="BSH_CusB"/>
</dbReference>
<dbReference type="Pfam" id="PF25869">
    <property type="entry name" value="3HB_CusB"/>
    <property type="match status" value="1"/>
</dbReference>
<dbReference type="Pfam" id="PF19335">
    <property type="entry name" value="HMBD"/>
    <property type="match status" value="3"/>
</dbReference>
<dbReference type="PANTHER" id="PTHR30097:SF4">
    <property type="entry name" value="SLR6042 PROTEIN"/>
    <property type="match status" value="1"/>
</dbReference>
<feature type="domain" description="Heavy metal binding" evidence="4">
    <location>
        <begin position="71"/>
        <end position="92"/>
    </location>
</feature>
<dbReference type="Gene3D" id="2.40.30.170">
    <property type="match status" value="1"/>
</dbReference>
<keyword evidence="3" id="KW-1133">Transmembrane helix</keyword>
<evidence type="ECO:0000259" key="4">
    <source>
        <dbReference type="Pfam" id="PF19335"/>
    </source>
</evidence>
<dbReference type="InterPro" id="IPR051909">
    <property type="entry name" value="MFP_Cation_Efflux"/>
</dbReference>
<feature type="domain" description="Heavy metal binding" evidence="4">
    <location>
        <begin position="392"/>
        <end position="419"/>
    </location>
</feature>
<dbReference type="Gene3D" id="2.40.50.100">
    <property type="match status" value="1"/>
</dbReference>
<comment type="caution">
    <text evidence="9">The sequence shown here is derived from an EMBL/GenBank/DDBJ whole genome shotgun (WGS) entry which is preliminary data.</text>
</comment>
<dbReference type="Pfam" id="PF25954">
    <property type="entry name" value="Beta-barrel_RND_2"/>
    <property type="match status" value="1"/>
</dbReference>
<feature type="transmembrane region" description="Helical" evidence="3">
    <location>
        <begin position="26"/>
        <end position="44"/>
    </location>
</feature>
<dbReference type="InterPro" id="IPR058649">
    <property type="entry name" value="CzcB_C"/>
</dbReference>
<feature type="domain" description="CusB-like barrel-sandwich hybrid" evidence="6">
    <location>
        <begin position="154"/>
        <end position="286"/>
    </location>
</feature>
<keyword evidence="2" id="KW-0813">Transport</keyword>
<dbReference type="FunFam" id="2.40.30.170:FF:000010">
    <property type="entry name" value="Efflux RND transporter periplasmic adaptor subunit"/>
    <property type="match status" value="1"/>
</dbReference>